<feature type="compositionally biased region" description="Basic and acidic residues" evidence="1">
    <location>
        <begin position="29"/>
        <end position="42"/>
    </location>
</feature>
<evidence type="ECO:0000256" key="1">
    <source>
        <dbReference type="SAM" id="MobiDB-lite"/>
    </source>
</evidence>
<accession>A0A0A8XP34</accession>
<reference evidence="2" key="1">
    <citation type="submission" date="2014-09" db="EMBL/GenBank/DDBJ databases">
        <authorList>
            <person name="Magalhaes I.L.F."/>
            <person name="Oliveira U."/>
            <person name="Santos F.R."/>
            <person name="Vidigal T.H.D.A."/>
            <person name="Brescovit A.D."/>
            <person name="Santos A.J."/>
        </authorList>
    </citation>
    <scope>NUCLEOTIDE SEQUENCE</scope>
    <source>
        <tissue evidence="2">Shoot tissue taken approximately 20 cm above the soil surface</tissue>
    </source>
</reference>
<name>A0A0A8XP34_ARUDO</name>
<feature type="region of interest" description="Disordered" evidence="1">
    <location>
        <begin position="29"/>
        <end position="50"/>
    </location>
</feature>
<proteinExistence type="predicted"/>
<sequence length="77" mass="9253">MLEEDARNRPPCCRPKKIKYKKRTPRIERWEERGRISKKSREATSQPELTSQYSHLRIVVSSKYQKYHSASSHFCDQ</sequence>
<organism evidence="2">
    <name type="scientific">Arundo donax</name>
    <name type="common">Giant reed</name>
    <name type="synonym">Donax arundinaceus</name>
    <dbReference type="NCBI Taxonomy" id="35708"/>
    <lineage>
        <taxon>Eukaryota</taxon>
        <taxon>Viridiplantae</taxon>
        <taxon>Streptophyta</taxon>
        <taxon>Embryophyta</taxon>
        <taxon>Tracheophyta</taxon>
        <taxon>Spermatophyta</taxon>
        <taxon>Magnoliopsida</taxon>
        <taxon>Liliopsida</taxon>
        <taxon>Poales</taxon>
        <taxon>Poaceae</taxon>
        <taxon>PACMAD clade</taxon>
        <taxon>Arundinoideae</taxon>
        <taxon>Arundineae</taxon>
        <taxon>Arundo</taxon>
    </lineage>
</organism>
<dbReference type="EMBL" id="GBRH01283572">
    <property type="protein sequence ID" value="JAD14323.1"/>
    <property type="molecule type" value="Transcribed_RNA"/>
</dbReference>
<evidence type="ECO:0000313" key="2">
    <source>
        <dbReference type="EMBL" id="JAD14323.1"/>
    </source>
</evidence>
<dbReference type="AlphaFoldDB" id="A0A0A8XP34"/>
<protein>
    <submittedName>
        <fullName evidence="2">Uncharacterized protein</fullName>
    </submittedName>
</protein>
<reference evidence="2" key="2">
    <citation type="journal article" date="2015" name="Data Brief">
        <title>Shoot transcriptome of the giant reed, Arundo donax.</title>
        <authorList>
            <person name="Barrero R.A."/>
            <person name="Guerrero F.D."/>
            <person name="Moolhuijzen P."/>
            <person name="Goolsby J.A."/>
            <person name="Tidwell J."/>
            <person name="Bellgard S.E."/>
            <person name="Bellgard M.I."/>
        </authorList>
    </citation>
    <scope>NUCLEOTIDE SEQUENCE</scope>
    <source>
        <tissue evidence="2">Shoot tissue taken approximately 20 cm above the soil surface</tissue>
    </source>
</reference>